<sequence length="75" mass="7748">MGGGHARRVPACASHWRIGSGDLSEVPGIGKAAVAKLGSSDDTEDAAVLDFSDYRITGLPLPPITFNLGDIPKNS</sequence>
<protein>
    <submittedName>
        <fullName evidence="1">Uncharacterized protein</fullName>
    </submittedName>
</protein>
<evidence type="ECO:0000313" key="3">
    <source>
        <dbReference type="Proteomes" id="UP001259832"/>
    </source>
</evidence>
<keyword evidence="3" id="KW-1185">Reference proteome</keyword>
<evidence type="ECO:0000313" key="1">
    <source>
        <dbReference type="EMBL" id="KAK1928155.1"/>
    </source>
</evidence>
<reference evidence="1" key="1">
    <citation type="submission" date="2023-08" db="EMBL/GenBank/DDBJ databases">
        <title>Reference Genome Resource for the Citrus Pathogen Phytophthora citrophthora.</title>
        <authorList>
            <person name="Moller H."/>
            <person name="Coetzee B."/>
            <person name="Rose L.J."/>
            <person name="Van Niekerk J.M."/>
        </authorList>
    </citation>
    <scope>NUCLEOTIDE SEQUENCE</scope>
    <source>
        <strain evidence="1">STE-U-9442</strain>
    </source>
</reference>
<dbReference type="Proteomes" id="UP001259832">
    <property type="component" value="Unassembled WGS sequence"/>
</dbReference>
<evidence type="ECO:0000313" key="2">
    <source>
        <dbReference type="EMBL" id="KAK1945724.1"/>
    </source>
</evidence>
<accession>A0AAD9FXN2</accession>
<dbReference type="EMBL" id="JASMQC010000004">
    <property type="protein sequence ID" value="KAK1945724.1"/>
    <property type="molecule type" value="Genomic_DNA"/>
</dbReference>
<dbReference type="EMBL" id="JASMQC010000118">
    <property type="protein sequence ID" value="KAK1928155.1"/>
    <property type="molecule type" value="Genomic_DNA"/>
</dbReference>
<dbReference type="AlphaFoldDB" id="A0AAD9FXN2"/>
<organism evidence="1 3">
    <name type="scientific">Phytophthora citrophthora</name>
    <dbReference type="NCBI Taxonomy" id="4793"/>
    <lineage>
        <taxon>Eukaryota</taxon>
        <taxon>Sar</taxon>
        <taxon>Stramenopiles</taxon>
        <taxon>Oomycota</taxon>
        <taxon>Peronosporomycetes</taxon>
        <taxon>Peronosporales</taxon>
        <taxon>Peronosporaceae</taxon>
        <taxon>Phytophthora</taxon>
    </lineage>
</organism>
<name>A0AAD9FXN2_9STRA</name>
<gene>
    <name evidence="2" type="ORF">P3T76_002772</name>
    <name evidence="1" type="ORF">P3T76_016385</name>
</gene>
<proteinExistence type="predicted"/>
<comment type="caution">
    <text evidence="1">The sequence shown here is derived from an EMBL/GenBank/DDBJ whole genome shotgun (WGS) entry which is preliminary data.</text>
</comment>